<dbReference type="Gene3D" id="2.130.10.10">
    <property type="entry name" value="YVTN repeat-like/Quinoprotein amine dehydrogenase"/>
    <property type="match status" value="3"/>
</dbReference>
<dbReference type="InterPro" id="IPR011047">
    <property type="entry name" value="Quinoprotein_ADH-like_sf"/>
</dbReference>
<evidence type="ECO:0000313" key="1">
    <source>
        <dbReference type="EMBL" id="PKK90794.1"/>
    </source>
</evidence>
<dbReference type="AlphaFoldDB" id="A0A2N1PR38"/>
<reference evidence="1 2" key="1">
    <citation type="journal article" date="2017" name="ISME J.">
        <title>Potential for microbial H2 and metal transformations associated with novel bacteria and archaea in deep terrestrial subsurface sediments.</title>
        <authorList>
            <person name="Hernsdorf A.W."/>
            <person name="Amano Y."/>
            <person name="Miyakawa K."/>
            <person name="Ise K."/>
            <person name="Suzuki Y."/>
            <person name="Anantharaman K."/>
            <person name="Probst A."/>
            <person name="Burstein D."/>
            <person name="Thomas B.C."/>
            <person name="Banfield J.F."/>
        </authorList>
    </citation>
    <scope>NUCLEOTIDE SEQUENCE [LARGE SCALE GENOMIC DNA]</scope>
    <source>
        <strain evidence="1">HGW-Wallbacteria-1</strain>
    </source>
</reference>
<comment type="caution">
    <text evidence="1">The sequence shown here is derived from an EMBL/GenBank/DDBJ whole genome shotgun (WGS) entry which is preliminary data.</text>
</comment>
<proteinExistence type="predicted"/>
<dbReference type="EMBL" id="PGXC01000004">
    <property type="protein sequence ID" value="PKK90794.1"/>
    <property type="molecule type" value="Genomic_DNA"/>
</dbReference>
<dbReference type="InterPro" id="IPR015943">
    <property type="entry name" value="WD40/YVTN_repeat-like_dom_sf"/>
</dbReference>
<name>A0A2N1PR38_9BACT</name>
<dbReference type="Proteomes" id="UP000233256">
    <property type="component" value="Unassembled WGS sequence"/>
</dbReference>
<protein>
    <submittedName>
        <fullName evidence="1">Uncharacterized protein</fullName>
    </submittedName>
</protein>
<evidence type="ECO:0000313" key="2">
    <source>
        <dbReference type="Proteomes" id="UP000233256"/>
    </source>
</evidence>
<gene>
    <name evidence="1" type="ORF">CVV64_07910</name>
</gene>
<dbReference type="SUPFAM" id="SSF50998">
    <property type="entry name" value="Quinoprotein alcohol dehydrogenase-like"/>
    <property type="match status" value="1"/>
</dbReference>
<organism evidence="1 2">
    <name type="scientific">Candidatus Wallbacteria bacterium HGW-Wallbacteria-1</name>
    <dbReference type="NCBI Taxonomy" id="2013854"/>
    <lineage>
        <taxon>Bacteria</taxon>
        <taxon>Candidatus Walliibacteriota</taxon>
    </lineage>
</organism>
<accession>A0A2N1PR38</accession>
<sequence>MTHSQFGSVSGKMLLSLVFAGLLILMVCLRHDTEMEIRQAEMDSDVTGVISFVEERVVPDKSRMLLSSSSTKSVCELPDGKIAISSTAGIVLIPLTALERHLAAEKNEFDAVASGVEFIGAQQGLSSLNITASIHHQGYLWVATSDSGLFRIGNGQVTRQYFSQPSFNCISSLSASSGKMAIGTRGGLIVHSNTVFRLKYSKGPVVRVLADPFSDDIFLADSGNRILLVRGDKIQEIISASGKVLAMKSSVRGLLWGTATGLWHRDRTGSVIKLIGDRHISALNIDSGSGLRGIAGEETGVVWNIDFSGSSPEVGRESGEKFHRGLIWIAFSDSGTVTVSETGEINFRVGGQGKSLNLADIYGHHAVLADSVVSSLAIVRGGSSLWVGYFDGGVESVDLEGGQSKRFNVPEIREVNCLRTMNDGKVLILSSRGAFTIDNGTVRPVWDDLLGGTPCLDGIQYEGGWAIATSSGLCIMGSSGKKGLPNHPFRINQLNGLPSNRIFSLARSDDTLLVGTLSGVGILKSGKIVRVWECHNTCLPAPWITALEVWDGGAIVGTYGGGIMHASVFPGDGELKPVRRIGPEHLTVNQNAICRIGSTILAGTITRGVLLYNIENGEIFFHGKGLPSRNVTAMTIYADDKIVIGTDRGIVVATLDQICGMESFD</sequence>